<dbReference type="AlphaFoldDB" id="A0A223V586"/>
<name>A0A223V586_9FLAO</name>
<dbReference type="Gene3D" id="3.40.33.10">
    <property type="entry name" value="CAP"/>
    <property type="match status" value="1"/>
</dbReference>
<protein>
    <submittedName>
        <fullName evidence="1">Uncharacterized protein</fullName>
    </submittedName>
</protein>
<dbReference type="SUPFAM" id="SSF55797">
    <property type="entry name" value="PR-1-like"/>
    <property type="match status" value="1"/>
</dbReference>
<dbReference type="InterPro" id="IPR014044">
    <property type="entry name" value="CAP_dom"/>
</dbReference>
<keyword evidence="2" id="KW-1185">Reference proteome</keyword>
<dbReference type="KEGG" id="marb:CJ263_09160"/>
<dbReference type="Pfam" id="PF00188">
    <property type="entry name" value="CAP"/>
    <property type="match status" value="1"/>
</dbReference>
<accession>A0A223V586</accession>
<dbReference type="PROSITE" id="PS51257">
    <property type="entry name" value="PROKAR_LIPOPROTEIN"/>
    <property type="match status" value="1"/>
</dbReference>
<dbReference type="PANTHER" id="PTHR31157:SF1">
    <property type="entry name" value="SCP DOMAIN-CONTAINING PROTEIN"/>
    <property type="match status" value="1"/>
</dbReference>
<proteinExistence type="predicted"/>
<evidence type="ECO:0000313" key="1">
    <source>
        <dbReference type="EMBL" id="ASV30367.1"/>
    </source>
</evidence>
<evidence type="ECO:0000313" key="2">
    <source>
        <dbReference type="Proteomes" id="UP000215244"/>
    </source>
</evidence>
<dbReference type="CDD" id="cd05379">
    <property type="entry name" value="CAP_bacterial"/>
    <property type="match status" value="1"/>
</dbReference>
<dbReference type="RefSeq" id="WP_094996986.1">
    <property type="nucleotide sequence ID" value="NZ_BMJL01000002.1"/>
</dbReference>
<dbReference type="PANTHER" id="PTHR31157">
    <property type="entry name" value="SCP DOMAIN-CONTAINING PROTEIN"/>
    <property type="match status" value="1"/>
</dbReference>
<dbReference type="EMBL" id="CP022957">
    <property type="protein sequence ID" value="ASV30367.1"/>
    <property type="molecule type" value="Genomic_DNA"/>
</dbReference>
<dbReference type="OrthoDB" id="982527at2"/>
<dbReference type="Proteomes" id="UP000215244">
    <property type="component" value="Chromosome"/>
</dbReference>
<gene>
    <name evidence="1" type="ORF">CJ263_09160</name>
</gene>
<organism evidence="1 2">
    <name type="scientific">Maribacter cobaltidurans</name>
    <dbReference type="NCBI Taxonomy" id="1178778"/>
    <lineage>
        <taxon>Bacteria</taxon>
        <taxon>Pseudomonadati</taxon>
        <taxon>Bacteroidota</taxon>
        <taxon>Flavobacteriia</taxon>
        <taxon>Flavobacteriales</taxon>
        <taxon>Flavobacteriaceae</taxon>
        <taxon>Maribacter</taxon>
    </lineage>
</organism>
<dbReference type="InterPro" id="IPR035940">
    <property type="entry name" value="CAP_sf"/>
</dbReference>
<sequence length="164" mass="18716">MKKHDILGVFLALVLFQSCTKTEYFEIGEQNNLSLSASQNIQTEFENELFDLVNEHRLSIGLNELQFEITSYQQASEHNDYMISMGQISHTHFDTRAENISNKTGATEVSENVAKDYNSPEEAFTAWLGSQKHRINLEGDFTHSALNVKANSKGDLYFTQIFIR</sequence>
<reference evidence="1 2" key="1">
    <citation type="submission" date="2017-08" db="EMBL/GenBank/DDBJ databases">
        <title>The complete genome sequence of Maribacter sp. B1, isolated from deep-sea sediment.</title>
        <authorList>
            <person name="Wu Y.-H."/>
            <person name="Cheng H."/>
            <person name="Xu X.-W."/>
        </authorList>
    </citation>
    <scope>NUCLEOTIDE SEQUENCE [LARGE SCALE GENOMIC DNA]</scope>
    <source>
        <strain evidence="1 2">B1</strain>
    </source>
</reference>